<proteinExistence type="predicted"/>
<evidence type="ECO:0000256" key="1">
    <source>
        <dbReference type="SAM" id="SignalP"/>
    </source>
</evidence>
<feature type="chain" id="PRO_5012704073" evidence="1">
    <location>
        <begin position="20"/>
        <end position="228"/>
    </location>
</feature>
<protein>
    <submittedName>
        <fullName evidence="2">Uncharacterized protein</fullName>
    </submittedName>
</protein>
<name>A0A1N7ILD6_9FLAO</name>
<dbReference type="EMBL" id="FTNZ01000006">
    <property type="protein sequence ID" value="SIS37884.1"/>
    <property type="molecule type" value="Genomic_DNA"/>
</dbReference>
<dbReference type="OrthoDB" id="1238878at2"/>
<feature type="signal peptide" evidence="1">
    <location>
        <begin position="1"/>
        <end position="19"/>
    </location>
</feature>
<dbReference type="AlphaFoldDB" id="A0A1N7ILD6"/>
<dbReference type="STRING" id="112234.SAMN05421768_10624"/>
<evidence type="ECO:0000313" key="2">
    <source>
        <dbReference type="EMBL" id="SIS37884.1"/>
    </source>
</evidence>
<dbReference type="Proteomes" id="UP000186106">
    <property type="component" value="Unassembled WGS sequence"/>
</dbReference>
<dbReference type="RefSeq" id="WP_123867259.1">
    <property type="nucleotide sequence ID" value="NZ_CP033926.1"/>
</dbReference>
<gene>
    <name evidence="2" type="ORF">SAMN05421768_10624</name>
</gene>
<keyword evidence="1" id="KW-0732">Signal</keyword>
<evidence type="ECO:0000313" key="3">
    <source>
        <dbReference type="Proteomes" id="UP000186106"/>
    </source>
</evidence>
<accession>A0A1N7ILD6</accession>
<organism evidence="2 3">
    <name type="scientific">Chryseobacterium joostei</name>
    <dbReference type="NCBI Taxonomy" id="112234"/>
    <lineage>
        <taxon>Bacteria</taxon>
        <taxon>Pseudomonadati</taxon>
        <taxon>Bacteroidota</taxon>
        <taxon>Flavobacteriia</taxon>
        <taxon>Flavobacteriales</taxon>
        <taxon>Weeksellaceae</taxon>
        <taxon>Chryseobacterium group</taxon>
        <taxon>Chryseobacterium</taxon>
    </lineage>
</organism>
<reference evidence="2 3" key="1">
    <citation type="submission" date="2017-01" db="EMBL/GenBank/DDBJ databases">
        <authorList>
            <person name="Mah S.A."/>
            <person name="Swanson W.J."/>
            <person name="Moy G.W."/>
            <person name="Vacquier V.D."/>
        </authorList>
    </citation>
    <scope>NUCLEOTIDE SEQUENCE [LARGE SCALE GENOMIC DNA]</scope>
    <source>
        <strain evidence="2 3">DSM 16927</strain>
    </source>
</reference>
<sequence length="228" mass="24788">MKTKTFFLTALAFCSYMNAQVGINTTTPTSTLDINGSLRVRNLSNTEQKIVTADSDGTFSLMSPEEIFSPKAILNTSTNGAEQRSTIYEGKCFQPADNASSCTVSLNHYSSCTGFNTPVETKIVVGQNINTSNGQFSGVWSARYIDNKGFTNSSPIPNQPVPDYPRISYPNTNVSNYLASSFLGGQQCTADLVATINPTTGEIKLESVKRNMYAHLVYLLSVARSRSL</sequence>